<evidence type="ECO:0000313" key="1">
    <source>
        <dbReference type="EMBL" id="TCO69531.1"/>
    </source>
</evidence>
<dbReference type="AlphaFoldDB" id="A0A4R2K833"/>
<organism evidence="1 2">
    <name type="scientific">Marinisporobacter balticus</name>
    <dbReference type="NCBI Taxonomy" id="2018667"/>
    <lineage>
        <taxon>Bacteria</taxon>
        <taxon>Bacillati</taxon>
        <taxon>Bacillota</taxon>
        <taxon>Clostridia</taxon>
        <taxon>Peptostreptococcales</taxon>
        <taxon>Thermotaleaceae</taxon>
        <taxon>Marinisporobacter</taxon>
    </lineage>
</organism>
<comment type="caution">
    <text evidence="1">The sequence shown here is derived from an EMBL/GenBank/DDBJ whole genome shotgun (WGS) entry which is preliminary data.</text>
</comment>
<name>A0A4R2K833_9FIRM</name>
<protein>
    <submittedName>
        <fullName evidence="1">Uncharacterized protein</fullName>
    </submittedName>
</protein>
<keyword evidence="2" id="KW-1185">Reference proteome</keyword>
<dbReference type="RefSeq" id="WP_132247543.1">
    <property type="nucleotide sequence ID" value="NZ_SLWV01000031.1"/>
</dbReference>
<sequence>MKIDILEINNLLDKEIEFAKQVNPQMAMGMAQIKKIINKLNAEKETGNEKQEFELGDTAYMIDEDYKCFESTVFRITLNRKGIYDYDTYDADFGARDIGEWVFKSEQEREMYLRTMFSH</sequence>
<dbReference type="OrthoDB" id="2087828at2"/>
<gene>
    <name evidence="1" type="ORF">EV214_13155</name>
</gene>
<dbReference type="Proteomes" id="UP000294919">
    <property type="component" value="Unassembled WGS sequence"/>
</dbReference>
<dbReference type="EMBL" id="SLWV01000031">
    <property type="protein sequence ID" value="TCO69531.1"/>
    <property type="molecule type" value="Genomic_DNA"/>
</dbReference>
<reference evidence="1 2" key="1">
    <citation type="submission" date="2019-03" db="EMBL/GenBank/DDBJ databases">
        <title>Genomic Encyclopedia of Type Strains, Phase IV (KMG-IV): sequencing the most valuable type-strain genomes for metagenomic binning, comparative biology and taxonomic classification.</title>
        <authorList>
            <person name="Goeker M."/>
        </authorList>
    </citation>
    <scope>NUCLEOTIDE SEQUENCE [LARGE SCALE GENOMIC DNA]</scope>
    <source>
        <strain evidence="1 2">DSM 102940</strain>
    </source>
</reference>
<proteinExistence type="predicted"/>
<accession>A0A4R2K833</accession>
<evidence type="ECO:0000313" key="2">
    <source>
        <dbReference type="Proteomes" id="UP000294919"/>
    </source>
</evidence>